<gene>
    <name evidence="2" type="ORF">K8V90_07695</name>
</gene>
<evidence type="ECO:0000313" key="3">
    <source>
        <dbReference type="Proteomes" id="UP000776700"/>
    </source>
</evidence>
<evidence type="ECO:0000313" key="2">
    <source>
        <dbReference type="EMBL" id="HJG96965.1"/>
    </source>
</evidence>
<evidence type="ECO:0000256" key="1">
    <source>
        <dbReference type="SAM" id="MobiDB-lite"/>
    </source>
</evidence>
<proteinExistence type="predicted"/>
<dbReference type="Proteomes" id="UP000776700">
    <property type="component" value="Unassembled WGS sequence"/>
</dbReference>
<organism evidence="2 3">
    <name type="scientific">Romboutsia timonensis</name>
    <dbReference type="NCBI Taxonomy" id="1776391"/>
    <lineage>
        <taxon>Bacteria</taxon>
        <taxon>Bacillati</taxon>
        <taxon>Bacillota</taxon>
        <taxon>Clostridia</taxon>
        <taxon>Peptostreptococcales</taxon>
        <taxon>Peptostreptococcaceae</taxon>
        <taxon>Romboutsia</taxon>
    </lineage>
</organism>
<reference evidence="2" key="2">
    <citation type="submission" date="2021-09" db="EMBL/GenBank/DDBJ databases">
        <authorList>
            <person name="Gilroy R."/>
        </authorList>
    </citation>
    <scope>NUCLEOTIDE SEQUENCE</scope>
    <source>
        <strain evidence="2">1277</strain>
    </source>
</reference>
<name>A0A921N242_9FIRM</name>
<comment type="caution">
    <text evidence="2">The sequence shown here is derived from an EMBL/GenBank/DDBJ whole genome shotgun (WGS) entry which is preliminary data.</text>
</comment>
<accession>A0A921N242</accession>
<reference evidence="2" key="1">
    <citation type="journal article" date="2021" name="PeerJ">
        <title>Extensive microbial diversity within the chicken gut microbiome revealed by metagenomics and culture.</title>
        <authorList>
            <person name="Gilroy R."/>
            <person name="Ravi A."/>
            <person name="Getino M."/>
            <person name="Pursley I."/>
            <person name="Horton D.L."/>
            <person name="Alikhan N.F."/>
            <person name="Baker D."/>
            <person name="Gharbi K."/>
            <person name="Hall N."/>
            <person name="Watson M."/>
            <person name="Adriaenssens E.M."/>
            <person name="Foster-Nyarko E."/>
            <person name="Jarju S."/>
            <person name="Secka A."/>
            <person name="Antonio M."/>
            <person name="Oren A."/>
            <person name="Chaudhuri R.R."/>
            <person name="La Ragione R."/>
            <person name="Hildebrand F."/>
            <person name="Pallen M.J."/>
        </authorList>
    </citation>
    <scope>NUCLEOTIDE SEQUENCE</scope>
    <source>
        <strain evidence="2">1277</strain>
    </source>
</reference>
<sequence>MIKKKKKIDKIVIPKEKIYEAKKPRYNAFQGGYGIQGETKYSRKQKHRKDLRYDY</sequence>
<feature type="region of interest" description="Disordered" evidence="1">
    <location>
        <begin position="30"/>
        <end position="55"/>
    </location>
</feature>
<feature type="compositionally biased region" description="Basic residues" evidence="1">
    <location>
        <begin position="42"/>
        <end position="55"/>
    </location>
</feature>
<protein>
    <submittedName>
        <fullName evidence="2">Uncharacterized protein</fullName>
    </submittedName>
</protein>
<dbReference type="AlphaFoldDB" id="A0A921N242"/>
<dbReference type="EMBL" id="DYUB01000238">
    <property type="protein sequence ID" value="HJG96965.1"/>
    <property type="molecule type" value="Genomic_DNA"/>
</dbReference>